<dbReference type="EMBL" id="CADCUU010000395">
    <property type="protein sequence ID" value="CAA9427703.1"/>
    <property type="molecule type" value="Genomic_DNA"/>
</dbReference>
<feature type="non-terminal residue" evidence="2">
    <location>
        <position position="1"/>
    </location>
</feature>
<feature type="non-terminal residue" evidence="2">
    <location>
        <position position="148"/>
    </location>
</feature>
<feature type="compositionally biased region" description="Basic and acidic residues" evidence="1">
    <location>
        <begin position="73"/>
        <end position="87"/>
    </location>
</feature>
<protein>
    <submittedName>
        <fullName evidence="2">Lactoylglutathione lyase and related lyases</fullName>
    </submittedName>
</protein>
<feature type="region of interest" description="Disordered" evidence="1">
    <location>
        <begin position="126"/>
        <end position="148"/>
    </location>
</feature>
<feature type="compositionally biased region" description="Gly residues" evidence="1">
    <location>
        <begin position="88"/>
        <end position="99"/>
    </location>
</feature>
<proteinExistence type="predicted"/>
<dbReference type="AlphaFoldDB" id="A0A6J4Q1I7"/>
<sequence>DPPPPPARAARDPDHPGRPRLGAFPSLLPRPGLASRTGTGRRVLLPDPWCRPRAVREGRLGRRHGPAGGRTGHGRDHARPELRDGGGRGRGLPPGGAGRGQRAQGPASHVLGRLFGLLRRSGRACLGSGDEPVLAARAGRQPDPAKGL</sequence>
<dbReference type="GO" id="GO:0016829">
    <property type="term" value="F:lyase activity"/>
    <property type="evidence" value="ECO:0007669"/>
    <property type="project" value="UniProtKB-KW"/>
</dbReference>
<gene>
    <name evidence="2" type="ORF">AVDCRST_MAG15-2644</name>
</gene>
<evidence type="ECO:0000313" key="2">
    <source>
        <dbReference type="EMBL" id="CAA9427703.1"/>
    </source>
</evidence>
<reference evidence="2" key="1">
    <citation type="submission" date="2020-02" db="EMBL/GenBank/DDBJ databases">
        <authorList>
            <person name="Meier V. D."/>
        </authorList>
    </citation>
    <scope>NUCLEOTIDE SEQUENCE</scope>
    <source>
        <strain evidence="2">AVDCRST_MAG15</strain>
    </source>
</reference>
<name>A0A6J4Q1I7_9RHOB</name>
<evidence type="ECO:0000256" key="1">
    <source>
        <dbReference type="SAM" id="MobiDB-lite"/>
    </source>
</evidence>
<accession>A0A6J4Q1I7</accession>
<keyword evidence="2" id="KW-0456">Lyase</keyword>
<feature type="region of interest" description="Disordered" evidence="1">
    <location>
        <begin position="1"/>
        <end position="107"/>
    </location>
</feature>
<organism evidence="2">
    <name type="scientific">uncultured Rubellimicrobium sp</name>
    <dbReference type="NCBI Taxonomy" id="543078"/>
    <lineage>
        <taxon>Bacteria</taxon>
        <taxon>Pseudomonadati</taxon>
        <taxon>Pseudomonadota</taxon>
        <taxon>Alphaproteobacteria</taxon>
        <taxon>Rhodobacterales</taxon>
        <taxon>Roseobacteraceae</taxon>
        <taxon>Rubellimicrobium</taxon>
        <taxon>environmental samples</taxon>
    </lineage>
</organism>